<proteinExistence type="inferred from homology"/>
<dbReference type="KEGG" id="asip:AQUSIP_14100"/>
<keyword evidence="2 6" id="KW-0472">Membrane</keyword>
<dbReference type="InterPro" id="IPR011990">
    <property type="entry name" value="TPR-like_helical_dom_sf"/>
</dbReference>
<evidence type="ECO:0000313" key="8">
    <source>
        <dbReference type="EMBL" id="VVC76105.1"/>
    </source>
</evidence>
<keyword evidence="9" id="KW-1185">Reference proteome</keyword>
<dbReference type="InterPro" id="IPR039565">
    <property type="entry name" value="BamD-like"/>
</dbReference>
<reference evidence="8 9" key="1">
    <citation type="submission" date="2019-08" db="EMBL/GenBank/DDBJ databases">
        <authorList>
            <person name="Guy L."/>
        </authorList>
    </citation>
    <scope>NUCLEOTIDE SEQUENCE [LARGE SCALE GENOMIC DNA]</scope>
    <source>
        <strain evidence="8 9">SGT-108</strain>
    </source>
</reference>
<comment type="similarity">
    <text evidence="6">Belongs to the BamD family.</text>
</comment>
<dbReference type="OrthoDB" id="9779191at2"/>
<gene>
    <name evidence="8" type="primary">bamD_2</name>
    <name evidence="6" type="synonym">bamD</name>
    <name evidence="8" type="ORF">AQUSIP_14100</name>
</gene>
<comment type="subcellular location">
    <subcellularLocation>
        <location evidence="6">Cell outer membrane</location>
    </subcellularLocation>
</comment>
<dbReference type="AlphaFoldDB" id="A0A5E4PHN1"/>
<dbReference type="PANTHER" id="PTHR37423:SF1">
    <property type="entry name" value="OUTER MEMBRANE PROTEIN ASSEMBLY FACTOR BAMD"/>
    <property type="match status" value="1"/>
</dbReference>
<evidence type="ECO:0000313" key="9">
    <source>
        <dbReference type="Proteomes" id="UP000324194"/>
    </source>
</evidence>
<dbReference type="InterPro" id="IPR017689">
    <property type="entry name" value="BamD"/>
</dbReference>
<dbReference type="Proteomes" id="UP000324194">
    <property type="component" value="Chromosome 1"/>
</dbReference>
<evidence type="ECO:0000256" key="5">
    <source>
        <dbReference type="ARBA" id="ARBA00023288"/>
    </source>
</evidence>
<organism evidence="8 9">
    <name type="scientific">Aquicella siphonis</name>
    <dbReference type="NCBI Taxonomy" id="254247"/>
    <lineage>
        <taxon>Bacteria</taxon>
        <taxon>Pseudomonadati</taxon>
        <taxon>Pseudomonadota</taxon>
        <taxon>Gammaproteobacteria</taxon>
        <taxon>Legionellales</taxon>
        <taxon>Coxiellaceae</taxon>
        <taxon>Aquicella</taxon>
    </lineage>
</organism>
<feature type="domain" description="Outer membrane lipoprotein BamD-like" evidence="7">
    <location>
        <begin position="61"/>
        <end position="264"/>
    </location>
</feature>
<keyword evidence="5" id="KW-0449">Lipoprotein</keyword>
<keyword evidence="4 6" id="KW-0998">Cell outer membrane</keyword>
<dbReference type="GO" id="GO:0043165">
    <property type="term" value="P:Gram-negative-bacterium-type cell outer membrane assembly"/>
    <property type="evidence" value="ECO:0007669"/>
    <property type="project" value="UniProtKB-UniRule"/>
</dbReference>
<evidence type="ECO:0000256" key="4">
    <source>
        <dbReference type="ARBA" id="ARBA00023237"/>
    </source>
</evidence>
<evidence type="ECO:0000256" key="2">
    <source>
        <dbReference type="ARBA" id="ARBA00023136"/>
    </source>
</evidence>
<name>A0A5E4PHN1_9COXI</name>
<sequence>MRAALLREGVWLPFLLPFFKLGMDYMKNKIKLLCAAVLMTGALSACSTSTTDPADAYKGESAREIYAKGKSALQDKSYSEAIKRFEALDVQYPYGAETESAQLYIIYAYYMKEEYSLAVAAAERFIRIHPASPNVDYAYYMRGISDYYQNMGILERMFLIDLATRDLTQIQKSYSDFNELVVRFPTSKYTPSAHQYMVYLRNVLANHELRVGEYYYNRRAYAASANRASGLVARFQGAPAVVDGLVLMVKSYRKLGLTKQEQDALSVLKYNYPNVTVDYDSDYVLS</sequence>
<evidence type="ECO:0000256" key="3">
    <source>
        <dbReference type="ARBA" id="ARBA00023139"/>
    </source>
</evidence>
<dbReference type="GO" id="GO:1990063">
    <property type="term" value="C:Bam protein complex"/>
    <property type="evidence" value="ECO:0007669"/>
    <property type="project" value="TreeGrafter"/>
</dbReference>
<dbReference type="HAMAP" id="MF_00922">
    <property type="entry name" value="OM_assembly_BamD"/>
    <property type="match status" value="1"/>
</dbReference>
<dbReference type="GO" id="GO:0051205">
    <property type="term" value="P:protein insertion into membrane"/>
    <property type="evidence" value="ECO:0007669"/>
    <property type="project" value="UniProtKB-UniRule"/>
</dbReference>
<comment type="function">
    <text evidence="6">Part of the outer membrane protein assembly complex, which is involved in assembly and insertion of beta-barrel proteins into the outer membrane.</text>
</comment>
<dbReference type="NCBIfam" id="TIGR03302">
    <property type="entry name" value="OM_YfiO"/>
    <property type="match status" value="1"/>
</dbReference>
<dbReference type="Pfam" id="PF13525">
    <property type="entry name" value="YfiO"/>
    <property type="match status" value="1"/>
</dbReference>
<accession>A0A5E4PHN1</accession>
<protein>
    <recommendedName>
        <fullName evidence="6">Outer membrane protein assembly factor BamD</fullName>
    </recommendedName>
</protein>
<dbReference type="Gene3D" id="1.25.40.10">
    <property type="entry name" value="Tetratricopeptide repeat domain"/>
    <property type="match status" value="1"/>
</dbReference>
<dbReference type="EMBL" id="LR699119">
    <property type="protein sequence ID" value="VVC76105.1"/>
    <property type="molecule type" value="Genomic_DNA"/>
</dbReference>
<evidence type="ECO:0000256" key="6">
    <source>
        <dbReference type="HAMAP-Rule" id="MF_00922"/>
    </source>
</evidence>
<dbReference type="SUPFAM" id="SSF48452">
    <property type="entry name" value="TPR-like"/>
    <property type="match status" value="1"/>
</dbReference>
<dbReference type="CDD" id="cd15830">
    <property type="entry name" value="BamD"/>
    <property type="match status" value="1"/>
</dbReference>
<keyword evidence="3" id="KW-0564">Palmitate</keyword>
<evidence type="ECO:0000259" key="7">
    <source>
        <dbReference type="Pfam" id="PF13525"/>
    </source>
</evidence>
<comment type="subunit">
    <text evidence="6">Part of the Bam complex.</text>
</comment>
<evidence type="ECO:0000256" key="1">
    <source>
        <dbReference type="ARBA" id="ARBA00022729"/>
    </source>
</evidence>
<dbReference type="PANTHER" id="PTHR37423">
    <property type="entry name" value="SOLUBLE LYTIC MUREIN TRANSGLYCOSYLASE-RELATED"/>
    <property type="match status" value="1"/>
</dbReference>
<keyword evidence="1 6" id="KW-0732">Signal</keyword>